<gene>
    <name evidence="2" type="ORF">SCLAV_p1557</name>
</gene>
<reference evidence="2 3" key="1">
    <citation type="journal article" date="2010" name="Genome Biol. Evol.">
        <title>The sequence of a 1.8-mb bacterial linear plasmid reveals a rich evolutionary reservoir of secondary metabolic pathways.</title>
        <authorList>
            <person name="Medema M.H."/>
            <person name="Trefzer A."/>
            <person name="Kovalchuk A."/>
            <person name="van den Berg M."/>
            <person name="Mueller U."/>
            <person name="Heijne W."/>
            <person name="Wu L."/>
            <person name="Alam M.T."/>
            <person name="Ronning C.M."/>
            <person name="Nierman W.C."/>
            <person name="Bovenberg R.A.L."/>
            <person name="Breitling R."/>
            <person name="Takano E."/>
        </authorList>
    </citation>
    <scope>NUCLEOTIDE SEQUENCE [LARGE SCALE GENOMIC DNA]</scope>
    <source>
        <strain evidence="3">ATCC 27064 / DSM 738 / JCM 4710 / NBRC 13307 / NCIMB 12785 / NRRL 3585 / VKM Ac-602</strain>
        <plasmid evidence="2">pSCL4</plasmid>
    </source>
</reference>
<sequence length="79" mass="8189">MGTGPAGPRFSSSSPGPVGYGGAIRQPRRIEGRRRCAAAVSQEGRESVTVAVCGSCSVVVVVLIVTFRTDVLLWGEAGR</sequence>
<organism evidence="2 3">
    <name type="scientific">Streptomyces clavuligerus</name>
    <dbReference type="NCBI Taxonomy" id="1901"/>
    <lineage>
        <taxon>Bacteria</taxon>
        <taxon>Bacillati</taxon>
        <taxon>Actinomycetota</taxon>
        <taxon>Actinomycetes</taxon>
        <taxon>Kitasatosporales</taxon>
        <taxon>Streptomycetaceae</taxon>
        <taxon>Streptomyces</taxon>
    </lineage>
</organism>
<accession>D5SM95</accession>
<evidence type="ECO:0000313" key="2">
    <source>
        <dbReference type="EMBL" id="EFG05038.2"/>
    </source>
</evidence>
<proteinExistence type="predicted"/>
<dbReference type="EMBL" id="CM000914">
    <property type="protein sequence ID" value="EFG05038.2"/>
    <property type="molecule type" value="Genomic_DNA"/>
</dbReference>
<evidence type="ECO:0000256" key="1">
    <source>
        <dbReference type="SAM" id="MobiDB-lite"/>
    </source>
</evidence>
<evidence type="ECO:0000313" key="3">
    <source>
        <dbReference type="Proteomes" id="UP000002357"/>
    </source>
</evidence>
<feature type="region of interest" description="Disordered" evidence="1">
    <location>
        <begin position="1"/>
        <end position="24"/>
    </location>
</feature>
<dbReference type="Proteomes" id="UP000002357">
    <property type="component" value="Plasmid pSCL4"/>
</dbReference>
<protein>
    <submittedName>
        <fullName evidence="2">Uncharacterized protein</fullName>
    </submittedName>
</protein>
<name>D5SM95_STRCL</name>
<keyword evidence="3" id="KW-1185">Reference proteome</keyword>
<keyword evidence="2" id="KW-0614">Plasmid</keyword>
<geneLocation type="plasmid" evidence="2 3">
    <name>pSCL4</name>
</geneLocation>
<dbReference type="AlphaFoldDB" id="D5SM95"/>